<accession>A0A1W2BH14</accession>
<feature type="transmembrane region" description="Helical" evidence="1">
    <location>
        <begin position="30"/>
        <end position="51"/>
    </location>
</feature>
<evidence type="ECO:0000256" key="1">
    <source>
        <dbReference type="SAM" id="Phobius"/>
    </source>
</evidence>
<dbReference type="InterPro" id="IPR010001">
    <property type="entry name" value="BofA"/>
</dbReference>
<dbReference type="EMBL" id="FWXW01000005">
    <property type="protein sequence ID" value="SMC72219.1"/>
    <property type="molecule type" value="Genomic_DNA"/>
</dbReference>
<gene>
    <name evidence="2" type="ORF">SAMN02745168_2194</name>
</gene>
<organism evidence="2 3">
    <name type="scientific">Papillibacter cinnamivorans DSM 12816</name>
    <dbReference type="NCBI Taxonomy" id="1122930"/>
    <lineage>
        <taxon>Bacteria</taxon>
        <taxon>Bacillati</taxon>
        <taxon>Bacillota</taxon>
        <taxon>Clostridia</taxon>
        <taxon>Eubacteriales</taxon>
        <taxon>Oscillospiraceae</taxon>
        <taxon>Papillibacter</taxon>
    </lineage>
</organism>
<feature type="transmembrane region" description="Helical" evidence="1">
    <location>
        <begin position="63"/>
        <end position="87"/>
    </location>
</feature>
<dbReference type="AlphaFoldDB" id="A0A1W2BH14"/>
<dbReference type="Proteomes" id="UP000192790">
    <property type="component" value="Unassembled WGS sequence"/>
</dbReference>
<proteinExistence type="predicted"/>
<dbReference type="RefSeq" id="WP_084234860.1">
    <property type="nucleotide sequence ID" value="NZ_FWXW01000005.1"/>
</dbReference>
<feature type="transmembrane region" description="Helical" evidence="1">
    <location>
        <begin position="7"/>
        <end position="24"/>
    </location>
</feature>
<keyword evidence="1" id="KW-1133">Transmembrane helix</keyword>
<reference evidence="2 3" key="1">
    <citation type="submission" date="2017-04" db="EMBL/GenBank/DDBJ databases">
        <authorList>
            <person name="Afonso C.L."/>
            <person name="Miller P.J."/>
            <person name="Scott M.A."/>
            <person name="Spackman E."/>
            <person name="Goraichik I."/>
            <person name="Dimitrov K.M."/>
            <person name="Suarez D.L."/>
            <person name="Swayne D.E."/>
        </authorList>
    </citation>
    <scope>NUCLEOTIDE SEQUENCE [LARGE SCALE GENOMIC DNA]</scope>
    <source>
        <strain evidence="2 3">DSM 12816</strain>
    </source>
</reference>
<keyword evidence="3" id="KW-1185">Reference proteome</keyword>
<evidence type="ECO:0000313" key="2">
    <source>
        <dbReference type="EMBL" id="SMC72219.1"/>
    </source>
</evidence>
<evidence type="ECO:0000313" key="3">
    <source>
        <dbReference type="Proteomes" id="UP000192790"/>
    </source>
</evidence>
<name>A0A1W2BH14_9FIRM</name>
<sequence>MEILQKALLFLFVVLAVVGVVRLFRTPLRIAAKIILNTILGFAGLILLNLAAPFTGIALGVNLFNAVVIGVLGLPGFALLLLVRWILLT</sequence>
<protein>
    <submittedName>
        <fullName evidence="2">Inhibitor of the pro-sigma K processing machinery</fullName>
    </submittedName>
</protein>
<keyword evidence="1" id="KW-0812">Transmembrane</keyword>
<keyword evidence="1" id="KW-0472">Membrane</keyword>
<dbReference type="Pfam" id="PF07441">
    <property type="entry name" value="BofA"/>
    <property type="match status" value="1"/>
</dbReference>